<proteinExistence type="predicted"/>
<sequence>MKISGRNKLPAQVKEIVKGAVMAKVVMDYKGEEIVAAITVDSVDDLGLKPGDEVTALIKSTEVMVMK</sequence>
<keyword evidence="5" id="KW-1185">Reference proteome</keyword>
<dbReference type="RefSeq" id="WP_126308516.1">
    <property type="nucleotide sequence ID" value="NZ_AP018449.1"/>
</dbReference>
<dbReference type="InterPro" id="IPR005116">
    <property type="entry name" value="Transp-assoc_OB_typ1"/>
</dbReference>
<dbReference type="Gene3D" id="2.40.50.100">
    <property type="match status" value="1"/>
</dbReference>
<evidence type="ECO:0000313" key="5">
    <source>
        <dbReference type="Proteomes" id="UP000276437"/>
    </source>
</evidence>
<name>A0A348AKA8_9FIRM</name>
<dbReference type="PROSITE" id="PS51866">
    <property type="entry name" value="MOP"/>
    <property type="match status" value="1"/>
</dbReference>
<evidence type="ECO:0000256" key="1">
    <source>
        <dbReference type="ARBA" id="ARBA00022505"/>
    </source>
</evidence>
<organism evidence="4 5">
    <name type="scientific">Methylomusa anaerophila</name>
    <dbReference type="NCBI Taxonomy" id="1930071"/>
    <lineage>
        <taxon>Bacteria</taxon>
        <taxon>Bacillati</taxon>
        <taxon>Bacillota</taxon>
        <taxon>Negativicutes</taxon>
        <taxon>Selenomonadales</taxon>
        <taxon>Sporomusaceae</taxon>
        <taxon>Methylomusa</taxon>
    </lineage>
</organism>
<dbReference type="Pfam" id="PF03459">
    <property type="entry name" value="TOBE"/>
    <property type="match status" value="1"/>
</dbReference>
<dbReference type="AlphaFoldDB" id="A0A348AKA8"/>
<dbReference type="InterPro" id="IPR004606">
    <property type="entry name" value="Mop_domain"/>
</dbReference>
<gene>
    <name evidence="4" type="primary">mopII_1</name>
    <name evidence="4" type="ORF">MAMMFC1_02190</name>
</gene>
<dbReference type="NCBIfam" id="TIGR00638">
    <property type="entry name" value="Mop"/>
    <property type="match status" value="1"/>
</dbReference>
<protein>
    <submittedName>
        <fullName evidence="4">Molybdenum-pterin-binding protein 2</fullName>
    </submittedName>
</protein>
<dbReference type="KEGG" id="mana:MAMMFC1_02190"/>
<dbReference type="EMBL" id="AP018449">
    <property type="protein sequence ID" value="BBB91506.1"/>
    <property type="molecule type" value="Genomic_DNA"/>
</dbReference>
<accession>A0A348AKA8</accession>
<dbReference type="Proteomes" id="UP000276437">
    <property type="component" value="Chromosome"/>
</dbReference>
<dbReference type="InterPro" id="IPR008995">
    <property type="entry name" value="Mo/tungstate-bd_C_term_dom"/>
</dbReference>
<evidence type="ECO:0000259" key="3">
    <source>
        <dbReference type="PROSITE" id="PS51866"/>
    </source>
</evidence>
<evidence type="ECO:0000256" key="2">
    <source>
        <dbReference type="PROSITE-ProRule" id="PRU01213"/>
    </source>
</evidence>
<evidence type="ECO:0000313" key="4">
    <source>
        <dbReference type="EMBL" id="BBB91506.1"/>
    </source>
</evidence>
<reference evidence="4 5" key="1">
    <citation type="journal article" date="2018" name="Int. J. Syst. Evol. Microbiol.">
        <title>Methylomusa anaerophila gen. nov., sp. nov., an anaerobic methanol-utilizing bacterium isolated from a microbial fuel cell.</title>
        <authorList>
            <person name="Amano N."/>
            <person name="Yamamuro A."/>
            <person name="Miyahara M."/>
            <person name="Kouzuma A."/>
            <person name="Abe T."/>
            <person name="Watanabe K."/>
        </authorList>
    </citation>
    <scope>NUCLEOTIDE SEQUENCE [LARGE SCALE GENOMIC DNA]</scope>
    <source>
        <strain evidence="4 5">MMFC1</strain>
    </source>
</reference>
<feature type="domain" description="Mop" evidence="3">
    <location>
        <begin position="2"/>
        <end position="67"/>
    </location>
</feature>
<keyword evidence="1 2" id="KW-0500">Molybdenum</keyword>
<dbReference type="GO" id="GO:0015689">
    <property type="term" value="P:molybdate ion transport"/>
    <property type="evidence" value="ECO:0007669"/>
    <property type="project" value="InterPro"/>
</dbReference>
<dbReference type="OrthoDB" id="122515at2"/>
<dbReference type="SUPFAM" id="SSF50331">
    <property type="entry name" value="MOP-like"/>
    <property type="match status" value="1"/>
</dbReference>